<organism evidence="1 2">
    <name type="scientific">Sphingobium yanoikuyae</name>
    <name type="common">Sphingomonas yanoikuyae</name>
    <dbReference type="NCBI Taxonomy" id="13690"/>
    <lineage>
        <taxon>Bacteria</taxon>
        <taxon>Pseudomonadati</taxon>
        <taxon>Pseudomonadota</taxon>
        <taxon>Alphaproteobacteria</taxon>
        <taxon>Sphingomonadales</taxon>
        <taxon>Sphingomonadaceae</taxon>
        <taxon>Sphingobium</taxon>
    </lineage>
</organism>
<name>A0A177J9I5_SPHYA</name>
<evidence type="ECO:0000313" key="2">
    <source>
        <dbReference type="Proteomes" id="UP000077262"/>
    </source>
</evidence>
<dbReference type="OrthoDB" id="1495368at2"/>
<reference evidence="1 2" key="1">
    <citation type="submission" date="2016-02" db="EMBL/GenBank/DDBJ databases">
        <authorList>
            <person name="Wen L."/>
            <person name="He K."/>
            <person name="Yang H."/>
        </authorList>
    </citation>
    <scope>NUCLEOTIDE SEQUENCE [LARGE SCALE GENOMIC DNA]</scope>
    <source>
        <strain evidence="1 2">CD09_2</strain>
    </source>
</reference>
<proteinExistence type="predicted"/>
<dbReference type="EMBL" id="LSTR01000085">
    <property type="protein sequence ID" value="OAH37753.1"/>
    <property type="molecule type" value="Genomic_DNA"/>
</dbReference>
<evidence type="ECO:0008006" key="3">
    <source>
        <dbReference type="Google" id="ProtNLM"/>
    </source>
</evidence>
<dbReference type="RefSeq" id="WP_063977054.1">
    <property type="nucleotide sequence ID" value="NZ_LSTR01000085.1"/>
</dbReference>
<dbReference type="Proteomes" id="UP000077262">
    <property type="component" value="Unassembled WGS sequence"/>
</dbReference>
<feature type="non-terminal residue" evidence="1">
    <location>
        <position position="111"/>
    </location>
</feature>
<dbReference type="Pfam" id="PF12599">
    <property type="entry name" value="DUF3768"/>
    <property type="match status" value="1"/>
</dbReference>
<gene>
    <name evidence="1" type="ORF">AX777_25610</name>
</gene>
<dbReference type="InterPro" id="IPR022243">
    <property type="entry name" value="DUF3768"/>
</dbReference>
<protein>
    <recommendedName>
        <fullName evidence="3">DUF3768 domain-containing protein</fullName>
    </recommendedName>
</protein>
<sequence length="111" mass="12516">MEATTDQIATVAALNDIARRTMGVTCRTVITQGIAALDENTQNDILKMIEGFEDFTPDNDPHGEHDAGFLYRDVIGQWHTRWTDDSTRPALSVMWKFDLYEDPDVKSANDP</sequence>
<evidence type="ECO:0000313" key="1">
    <source>
        <dbReference type="EMBL" id="OAH37753.1"/>
    </source>
</evidence>
<accession>A0A177J9I5</accession>
<dbReference type="AlphaFoldDB" id="A0A177J9I5"/>
<comment type="caution">
    <text evidence="1">The sequence shown here is derived from an EMBL/GenBank/DDBJ whole genome shotgun (WGS) entry which is preliminary data.</text>
</comment>